<dbReference type="Gene3D" id="3.40.50.300">
    <property type="entry name" value="P-loop containing nucleotide triphosphate hydrolases"/>
    <property type="match status" value="1"/>
</dbReference>
<dbReference type="Pfam" id="PF00176">
    <property type="entry name" value="SNF2-rel_dom"/>
    <property type="match status" value="1"/>
</dbReference>
<protein>
    <submittedName>
        <fullName evidence="3">DgyrCDS6671</fullName>
    </submittedName>
</protein>
<dbReference type="PROSITE" id="PS51192">
    <property type="entry name" value="HELICASE_ATP_BIND_1"/>
    <property type="match status" value="1"/>
</dbReference>
<dbReference type="InterPro" id="IPR000330">
    <property type="entry name" value="SNF2_N"/>
</dbReference>
<dbReference type="EMBL" id="CAJFCJ010000007">
    <property type="protein sequence ID" value="CAD5117926.1"/>
    <property type="molecule type" value="Genomic_DNA"/>
</dbReference>
<dbReference type="GO" id="GO:0007131">
    <property type="term" value="P:reciprocal meiotic recombination"/>
    <property type="evidence" value="ECO:0007669"/>
    <property type="project" value="TreeGrafter"/>
</dbReference>
<accession>A0A7I8VR02</accession>
<dbReference type="GO" id="GO:0015616">
    <property type="term" value="F:DNA translocase activity"/>
    <property type="evidence" value="ECO:0007669"/>
    <property type="project" value="TreeGrafter"/>
</dbReference>
<dbReference type="SMART" id="SM00487">
    <property type="entry name" value="DEXDc"/>
    <property type="match status" value="1"/>
</dbReference>
<dbReference type="Gene3D" id="1.20.120.850">
    <property type="entry name" value="SWI2/SNF2 ATPases, N-terminal domain"/>
    <property type="match status" value="1"/>
</dbReference>
<sequence>MKRSSAPSRRHFNPPLSKVSKVSSNPSSLNQENQPIEKNESEKPSNNSTEEPKKEFDKNSKYFNVVWCKFSKKKHKQWEGDAVLIIEGRSVNLLDMDGKSIGKSSGYKASDLNSLKEGETLGVGGKQIEVMGTIKAEDFESGKCFGSAPQTVLAVSKTSTSSRKPFVNPLKNSQAHSPIKKVLKEPRFDPTTPDALVMPEHPNKACIDLDTVSVVVDPHLSRHLRPHQREGVSFIYKCIMGYQELSGGSGVILATLLKQGPFGKPILKKILIVTPSSLIKNWEKEFRKWLGTERLRVFAAGIDSKPDEFKKNLLLPVLIISYESLVRYIDNVKEVNFDLIVCDEGHRIPCTRRIVLSGTPVQNDLQELFSIADFCNPGLLGNSASFRRLYEEPIVKSRMPSADKEQRALGEKRAIELGRITSLFLLRRTSEVNRQYLPPKVEIVIFCRPVELQMKLYEKLLSSGVVNECIHTSDSAQHLMLISALKKLCNHPSLLYRDDIIDDENELEEGDKSLIVNAQKVLQSAFPKDIDLSKSNPEYSGKLKVLSQLLANVYEESKGKEKIVLVSNYTQNSYS</sequence>
<feature type="compositionally biased region" description="Basic residues" evidence="1">
    <location>
        <begin position="1"/>
        <end position="12"/>
    </location>
</feature>
<feature type="domain" description="Helicase ATP-binding" evidence="2">
    <location>
        <begin position="252"/>
        <end position="378"/>
    </location>
</feature>
<dbReference type="GO" id="GO:0000724">
    <property type="term" value="P:double-strand break repair via homologous recombination"/>
    <property type="evidence" value="ECO:0007669"/>
    <property type="project" value="TreeGrafter"/>
</dbReference>
<reference evidence="3 4" key="1">
    <citation type="submission" date="2020-08" db="EMBL/GenBank/DDBJ databases">
        <authorList>
            <person name="Hejnol A."/>
        </authorList>
    </citation>
    <scope>NUCLEOTIDE SEQUENCE [LARGE SCALE GENOMIC DNA]</scope>
</reference>
<evidence type="ECO:0000259" key="2">
    <source>
        <dbReference type="PROSITE" id="PS51192"/>
    </source>
</evidence>
<dbReference type="PANTHER" id="PTHR45629:SF7">
    <property type="entry name" value="DNA EXCISION REPAIR PROTEIN ERCC-6-RELATED"/>
    <property type="match status" value="1"/>
</dbReference>
<feature type="compositionally biased region" description="Low complexity" evidence="1">
    <location>
        <begin position="13"/>
        <end position="30"/>
    </location>
</feature>
<dbReference type="GO" id="GO:0005634">
    <property type="term" value="C:nucleus"/>
    <property type="evidence" value="ECO:0007669"/>
    <property type="project" value="TreeGrafter"/>
</dbReference>
<dbReference type="PANTHER" id="PTHR45629">
    <property type="entry name" value="SNF2/RAD54 FAMILY MEMBER"/>
    <property type="match status" value="1"/>
</dbReference>
<gene>
    <name evidence="3" type="ORF">DGYR_LOCUS6387</name>
</gene>
<dbReference type="SUPFAM" id="SSF52540">
    <property type="entry name" value="P-loop containing nucleoside triphosphate hydrolases"/>
    <property type="match status" value="2"/>
</dbReference>
<proteinExistence type="predicted"/>
<evidence type="ECO:0000256" key="1">
    <source>
        <dbReference type="SAM" id="MobiDB-lite"/>
    </source>
</evidence>
<dbReference type="InterPro" id="IPR014001">
    <property type="entry name" value="Helicase_ATP-bd"/>
</dbReference>
<name>A0A7I8VR02_9ANNE</name>
<evidence type="ECO:0000313" key="3">
    <source>
        <dbReference type="EMBL" id="CAD5117926.1"/>
    </source>
</evidence>
<dbReference type="GO" id="GO:0005524">
    <property type="term" value="F:ATP binding"/>
    <property type="evidence" value="ECO:0007669"/>
    <property type="project" value="InterPro"/>
</dbReference>
<comment type="caution">
    <text evidence="3">The sequence shown here is derived from an EMBL/GenBank/DDBJ whole genome shotgun (WGS) entry which is preliminary data.</text>
</comment>
<evidence type="ECO:0000313" key="4">
    <source>
        <dbReference type="Proteomes" id="UP000549394"/>
    </source>
</evidence>
<dbReference type="OrthoDB" id="413460at2759"/>
<dbReference type="InterPro" id="IPR050496">
    <property type="entry name" value="SNF2_RAD54_helicase_repair"/>
</dbReference>
<dbReference type="CDD" id="cd18004">
    <property type="entry name" value="DEXHc_RAD54"/>
    <property type="match status" value="1"/>
</dbReference>
<dbReference type="InterPro" id="IPR027417">
    <property type="entry name" value="P-loop_NTPase"/>
</dbReference>
<dbReference type="AlphaFoldDB" id="A0A7I8VR02"/>
<organism evidence="3 4">
    <name type="scientific">Dimorphilus gyrociliatus</name>
    <dbReference type="NCBI Taxonomy" id="2664684"/>
    <lineage>
        <taxon>Eukaryota</taxon>
        <taxon>Metazoa</taxon>
        <taxon>Spiralia</taxon>
        <taxon>Lophotrochozoa</taxon>
        <taxon>Annelida</taxon>
        <taxon>Polychaeta</taxon>
        <taxon>Polychaeta incertae sedis</taxon>
        <taxon>Dinophilidae</taxon>
        <taxon>Dimorphilus</taxon>
    </lineage>
</organism>
<dbReference type="InterPro" id="IPR038718">
    <property type="entry name" value="SNF2-like_sf"/>
</dbReference>
<feature type="region of interest" description="Disordered" evidence="1">
    <location>
        <begin position="1"/>
        <end position="55"/>
    </location>
</feature>
<keyword evidence="4" id="KW-1185">Reference proteome</keyword>
<dbReference type="Proteomes" id="UP000549394">
    <property type="component" value="Unassembled WGS sequence"/>
</dbReference>
<dbReference type="Gene3D" id="3.40.50.10810">
    <property type="entry name" value="Tandem AAA-ATPase domain"/>
    <property type="match status" value="1"/>
</dbReference>